<reference evidence="2" key="2">
    <citation type="submission" date="2013-04" db="EMBL/GenBank/DDBJ databases">
        <title>Genomic mechanisms accounting for the adaptation to parasitism in nematode-trapping fungi.</title>
        <authorList>
            <person name="Ahren D.G."/>
        </authorList>
    </citation>
    <scope>NUCLEOTIDE SEQUENCE [LARGE SCALE GENOMIC DNA]</scope>
    <source>
        <strain evidence="2">CBS 200.50</strain>
    </source>
</reference>
<proteinExistence type="predicted"/>
<gene>
    <name evidence="1" type="ORF">H072_8467</name>
</gene>
<dbReference type="AlphaFoldDB" id="S8BF59"/>
<dbReference type="EMBL" id="AQGS01000598">
    <property type="protein sequence ID" value="EPS37883.1"/>
    <property type="molecule type" value="Genomic_DNA"/>
</dbReference>
<protein>
    <submittedName>
        <fullName evidence="1">Uncharacterized protein</fullName>
    </submittedName>
</protein>
<keyword evidence="2" id="KW-1185">Reference proteome</keyword>
<organism evidence="1 2">
    <name type="scientific">Dactylellina haptotyla (strain CBS 200.50)</name>
    <name type="common">Nematode-trapping fungus</name>
    <name type="synonym">Monacrosporium haptotylum</name>
    <dbReference type="NCBI Taxonomy" id="1284197"/>
    <lineage>
        <taxon>Eukaryota</taxon>
        <taxon>Fungi</taxon>
        <taxon>Dikarya</taxon>
        <taxon>Ascomycota</taxon>
        <taxon>Pezizomycotina</taxon>
        <taxon>Orbiliomycetes</taxon>
        <taxon>Orbiliales</taxon>
        <taxon>Orbiliaceae</taxon>
        <taxon>Dactylellina</taxon>
    </lineage>
</organism>
<name>S8BF59_DACHA</name>
<dbReference type="Proteomes" id="UP000015100">
    <property type="component" value="Unassembled WGS sequence"/>
</dbReference>
<comment type="caution">
    <text evidence="1">The sequence shown here is derived from an EMBL/GenBank/DDBJ whole genome shotgun (WGS) entry which is preliminary data.</text>
</comment>
<accession>S8BF59</accession>
<evidence type="ECO:0000313" key="2">
    <source>
        <dbReference type="Proteomes" id="UP000015100"/>
    </source>
</evidence>
<dbReference type="HOGENOM" id="CLU_1749571_0_0_1"/>
<evidence type="ECO:0000313" key="1">
    <source>
        <dbReference type="EMBL" id="EPS37883.1"/>
    </source>
</evidence>
<reference evidence="1 2" key="1">
    <citation type="journal article" date="2013" name="PLoS Genet.">
        <title>Genomic mechanisms accounting for the adaptation to parasitism in nematode-trapping fungi.</title>
        <authorList>
            <person name="Meerupati T."/>
            <person name="Andersson K.M."/>
            <person name="Friman E."/>
            <person name="Kumar D."/>
            <person name="Tunlid A."/>
            <person name="Ahren D."/>
        </authorList>
    </citation>
    <scope>NUCLEOTIDE SEQUENCE [LARGE SCALE GENOMIC DNA]</scope>
    <source>
        <strain evidence="1 2">CBS 200.50</strain>
    </source>
</reference>
<dbReference type="OrthoDB" id="10611393at2759"/>
<sequence length="149" mass="16497">MSDESSSWAQLDFLPDSVLDVDDGQERPLRFISRENKNWGGGIDQNALVGPYSGLERADLTGRLVYPPEETVHINVCGGTNIPADEVEKALAVLEATGSWPEDTRNRFSKGQPRVQVHAVSYIETLGVFDLNLTQICSTAKLMVKVWSY</sequence>